<evidence type="ECO:0000313" key="1">
    <source>
        <dbReference type="EMBL" id="MTV39668.1"/>
    </source>
</evidence>
<organism evidence="1 2">
    <name type="scientific">Duganella radicis</name>
    <dbReference type="NCBI Taxonomy" id="551988"/>
    <lineage>
        <taxon>Bacteria</taxon>
        <taxon>Pseudomonadati</taxon>
        <taxon>Pseudomonadota</taxon>
        <taxon>Betaproteobacteria</taxon>
        <taxon>Burkholderiales</taxon>
        <taxon>Oxalobacteraceae</taxon>
        <taxon>Telluria group</taxon>
        <taxon>Duganella</taxon>
    </lineage>
</organism>
<dbReference type="CDD" id="cd18702">
    <property type="entry name" value="PIN_VapC_like"/>
    <property type="match status" value="1"/>
</dbReference>
<dbReference type="OrthoDB" id="3196589at2"/>
<dbReference type="Proteomes" id="UP000475582">
    <property type="component" value="Unassembled WGS sequence"/>
</dbReference>
<sequence>MKPVSLLIDTNLLVLFVVGTASREYISRHKRLKAFVPEDYDTLLKIIENAAEVLVTPNILTETSNLAGYISEPARSEVLSVLRKLASSAPETYIPSEIACQRPEYLRLGLTDASIVEACSGDTTLITTDLSLYLATLASGANAINYHHLRS</sequence>
<reference evidence="1 2" key="1">
    <citation type="submission" date="2019-11" db="EMBL/GenBank/DDBJ databases">
        <title>Type strains purchased from KCTC, JCM and DSMZ.</title>
        <authorList>
            <person name="Lu H."/>
        </authorList>
    </citation>
    <scope>NUCLEOTIDE SEQUENCE [LARGE SCALE GENOMIC DNA]</scope>
    <source>
        <strain evidence="1 2">KCTC 22382</strain>
    </source>
</reference>
<evidence type="ECO:0000313" key="2">
    <source>
        <dbReference type="Proteomes" id="UP000475582"/>
    </source>
</evidence>
<dbReference type="EMBL" id="WNKY01000022">
    <property type="protein sequence ID" value="MTV39668.1"/>
    <property type="molecule type" value="Genomic_DNA"/>
</dbReference>
<keyword evidence="2" id="KW-1185">Reference proteome</keyword>
<protein>
    <recommendedName>
        <fullName evidence="3">PIN domain-containing protein</fullName>
    </recommendedName>
</protein>
<accession>A0A6L6PKM5</accession>
<proteinExistence type="predicted"/>
<gene>
    <name evidence="1" type="ORF">GM676_19070</name>
</gene>
<comment type="caution">
    <text evidence="1">The sequence shown here is derived from an EMBL/GenBank/DDBJ whole genome shotgun (WGS) entry which is preliminary data.</text>
</comment>
<name>A0A6L6PKM5_9BURK</name>
<dbReference type="AlphaFoldDB" id="A0A6L6PKM5"/>
<evidence type="ECO:0008006" key="3">
    <source>
        <dbReference type="Google" id="ProtNLM"/>
    </source>
</evidence>
<dbReference type="InterPro" id="IPR059192">
    <property type="entry name" value="PIN_19"/>
</dbReference>